<sequence>MATIDLSTCCQFLTSPRIPPELVLKTVQHLPFNNGNLIASLRHAHPRLWELFKNYERSITCSFIMKDLRHAQTDFSCDGFPSIAWLSRCVQGYDTVDDVMDALCSDTNLNPVARHNQSLANAGLLLLYRLVSVGRHADRLAYVKSLPRDPLIAIYLVLHHATLAARYHGTGWVNQRTYGGRFMDANQLSLRNELEFCFAEAVLCTGPRYIFDTLLRHNADAETTLLNFYHDHGIHDWDWPCWGTGKGEFEPPRTQGPHREPGKGRSLFTMLLERLSGLMDCTLEEVRQRVEQDMAAGSHSLAHLDLEGKARLMQGLDLEHVDGKFD</sequence>
<evidence type="ECO:0000313" key="2">
    <source>
        <dbReference type="Proteomes" id="UP000800038"/>
    </source>
</evidence>
<keyword evidence="2" id="KW-1185">Reference proteome</keyword>
<organism evidence="1 2">
    <name type="scientific">Clathrospora elynae</name>
    <dbReference type="NCBI Taxonomy" id="706981"/>
    <lineage>
        <taxon>Eukaryota</taxon>
        <taxon>Fungi</taxon>
        <taxon>Dikarya</taxon>
        <taxon>Ascomycota</taxon>
        <taxon>Pezizomycotina</taxon>
        <taxon>Dothideomycetes</taxon>
        <taxon>Pleosporomycetidae</taxon>
        <taxon>Pleosporales</taxon>
        <taxon>Diademaceae</taxon>
        <taxon>Clathrospora</taxon>
    </lineage>
</organism>
<dbReference type="OrthoDB" id="5372859at2759"/>
<name>A0A6A5SI55_9PLEO</name>
<dbReference type="EMBL" id="ML976082">
    <property type="protein sequence ID" value="KAF1939370.1"/>
    <property type="molecule type" value="Genomic_DNA"/>
</dbReference>
<reference evidence="1" key="1">
    <citation type="journal article" date="2020" name="Stud. Mycol.">
        <title>101 Dothideomycetes genomes: a test case for predicting lifestyles and emergence of pathogens.</title>
        <authorList>
            <person name="Haridas S."/>
            <person name="Albert R."/>
            <person name="Binder M."/>
            <person name="Bloem J."/>
            <person name="Labutti K."/>
            <person name="Salamov A."/>
            <person name="Andreopoulos B."/>
            <person name="Baker S."/>
            <person name="Barry K."/>
            <person name="Bills G."/>
            <person name="Bluhm B."/>
            <person name="Cannon C."/>
            <person name="Castanera R."/>
            <person name="Culley D."/>
            <person name="Daum C."/>
            <person name="Ezra D."/>
            <person name="Gonzalez J."/>
            <person name="Henrissat B."/>
            <person name="Kuo A."/>
            <person name="Liang C."/>
            <person name="Lipzen A."/>
            <person name="Lutzoni F."/>
            <person name="Magnuson J."/>
            <person name="Mondo S."/>
            <person name="Nolan M."/>
            <person name="Ohm R."/>
            <person name="Pangilinan J."/>
            <person name="Park H.-J."/>
            <person name="Ramirez L."/>
            <person name="Alfaro M."/>
            <person name="Sun H."/>
            <person name="Tritt A."/>
            <person name="Yoshinaga Y."/>
            <person name="Zwiers L.-H."/>
            <person name="Turgeon B."/>
            <person name="Goodwin S."/>
            <person name="Spatafora J."/>
            <person name="Crous P."/>
            <person name="Grigoriev I."/>
        </authorList>
    </citation>
    <scope>NUCLEOTIDE SEQUENCE</scope>
    <source>
        <strain evidence="1">CBS 161.51</strain>
    </source>
</reference>
<dbReference type="AlphaFoldDB" id="A0A6A5SI55"/>
<proteinExistence type="predicted"/>
<gene>
    <name evidence="1" type="ORF">EJ02DRAFT_257338</name>
</gene>
<protein>
    <submittedName>
        <fullName evidence="1">Uncharacterized protein</fullName>
    </submittedName>
</protein>
<accession>A0A6A5SI55</accession>
<dbReference type="Proteomes" id="UP000800038">
    <property type="component" value="Unassembled WGS sequence"/>
</dbReference>
<evidence type="ECO:0000313" key="1">
    <source>
        <dbReference type="EMBL" id="KAF1939370.1"/>
    </source>
</evidence>